<dbReference type="Proteomes" id="UP000219331">
    <property type="component" value="Unassembled WGS sequence"/>
</dbReference>
<gene>
    <name evidence="2" type="ORF">SAMN05421512_10118</name>
</gene>
<organism evidence="2 3">
    <name type="scientific">Stappia indica</name>
    <dbReference type="NCBI Taxonomy" id="538381"/>
    <lineage>
        <taxon>Bacteria</taxon>
        <taxon>Pseudomonadati</taxon>
        <taxon>Pseudomonadota</taxon>
        <taxon>Alphaproteobacteria</taxon>
        <taxon>Hyphomicrobiales</taxon>
        <taxon>Stappiaceae</taxon>
        <taxon>Stappia</taxon>
    </lineage>
</organism>
<protein>
    <submittedName>
        <fullName evidence="2">Uncharacterized protein</fullName>
    </submittedName>
</protein>
<dbReference type="InterPro" id="IPR048140">
    <property type="entry name" value="FGAM_small_mem"/>
</dbReference>
<dbReference type="EMBL" id="OBML01000001">
    <property type="protein sequence ID" value="SOB89110.1"/>
    <property type="molecule type" value="Genomic_DNA"/>
</dbReference>
<sequence>MDEDSARALRFLLIKAAVFIALPAALALAAALFLV</sequence>
<evidence type="ECO:0000313" key="3">
    <source>
        <dbReference type="Proteomes" id="UP000219331"/>
    </source>
</evidence>
<dbReference type="STRING" id="538381.GCA_001696535_01100"/>
<accession>A0A285R4T3</accession>
<dbReference type="NCBIfam" id="NF041637">
    <property type="entry name" value="FGAM_small_mem"/>
    <property type="match status" value="1"/>
</dbReference>
<evidence type="ECO:0000313" key="2">
    <source>
        <dbReference type="EMBL" id="SOB89110.1"/>
    </source>
</evidence>
<proteinExistence type="predicted"/>
<name>A0A285R4T3_9HYPH</name>
<dbReference type="RefSeq" id="WP_228186215.1">
    <property type="nucleotide sequence ID" value="NZ_JAJGNR010000001.1"/>
</dbReference>
<keyword evidence="3" id="KW-1185">Reference proteome</keyword>
<reference evidence="2 3" key="1">
    <citation type="submission" date="2017-08" db="EMBL/GenBank/DDBJ databases">
        <authorList>
            <person name="de Groot N.N."/>
        </authorList>
    </citation>
    <scope>NUCLEOTIDE SEQUENCE [LARGE SCALE GENOMIC DNA]</scope>
    <source>
        <strain evidence="2 3">USBA 352</strain>
    </source>
</reference>
<evidence type="ECO:0000256" key="1">
    <source>
        <dbReference type="SAM" id="Phobius"/>
    </source>
</evidence>
<keyword evidence="1" id="KW-0812">Transmembrane</keyword>
<dbReference type="AlphaFoldDB" id="A0A285R4T3"/>
<feature type="transmembrane region" description="Helical" evidence="1">
    <location>
        <begin position="12"/>
        <end position="34"/>
    </location>
</feature>
<keyword evidence="1" id="KW-1133">Transmembrane helix</keyword>
<keyword evidence="1" id="KW-0472">Membrane</keyword>